<name>A0A4D6LNU5_VIGUN</name>
<keyword evidence="2" id="KW-1185">Reference proteome</keyword>
<dbReference type="Proteomes" id="UP000501690">
    <property type="component" value="Linkage Group LG4"/>
</dbReference>
<accession>A0A4D6LNU5</accession>
<dbReference type="EMBL" id="CP039348">
    <property type="protein sequence ID" value="QCD89694.1"/>
    <property type="molecule type" value="Genomic_DNA"/>
</dbReference>
<gene>
    <name evidence="1" type="ORF">DEO72_LG4g640</name>
</gene>
<evidence type="ECO:0000313" key="2">
    <source>
        <dbReference type="Proteomes" id="UP000501690"/>
    </source>
</evidence>
<reference evidence="1 2" key="1">
    <citation type="submission" date="2019-04" db="EMBL/GenBank/DDBJ databases">
        <title>An improved genome assembly and genetic linkage map for asparagus bean, Vigna unguiculata ssp. sesquipedialis.</title>
        <authorList>
            <person name="Xia Q."/>
            <person name="Zhang R."/>
            <person name="Dong Y."/>
        </authorList>
    </citation>
    <scope>NUCLEOTIDE SEQUENCE [LARGE SCALE GENOMIC DNA]</scope>
    <source>
        <tissue evidence="1">Leaf</tissue>
    </source>
</reference>
<evidence type="ECO:0000313" key="1">
    <source>
        <dbReference type="EMBL" id="QCD89694.1"/>
    </source>
</evidence>
<sequence length="65" mass="6963">MTGRMSVILAQASEARLGENNRNAKPSLCSSISLGREQLALARNRVIVTLCSRVSLRQGVHGLGD</sequence>
<dbReference type="AlphaFoldDB" id="A0A4D6LNU5"/>
<organism evidence="1 2">
    <name type="scientific">Vigna unguiculata</name>
    <name type="common">Cowpea</name>
    <dbReference type="NCBI Taxonomy" id="3917"/>
    <lineage>
        <taxon>Eukaryota</taxon>
        <taxon>Viridiplantae</taxon>
        <taxon>Streptophyta</taxon>
        <taxon>Embryophyta</taxon>
        <taxon>Tracheophyta</taxon>
        <taxon>Spermatophyta</taxon>
        <taxon>Magnoliopsida</taxon>
        <taxon>eudicotyledons</taxon>
        <taxon>Gunneridae</taxon>
        <taxon>Pentapetalae</taxon>
        <taxon>rosids</taxon>
        <taxon>fabids</taxon>
        <taxon>Fabales</taxon>
        <taxon>Fabaceae</taxon>
        <taxon>Papilionoideae</taxon>
        <taxon>50 kb inversion clade</taxon>
        <taxon>NPAAA clade</taxon>
        <taxon>indigoferoid/millettioid clade</taxon>
        <taxon>Phaseoleae</taxon>
        <taxon>Vigna</taxon>
    </lineage>
</organism>
<protein>
    <submittedName>
        <fullName evidence="1">Uncharacterized protein</fullName>
    </submittedName>
</protein>
<proteinExistence type="predicted"/>